<gene>
    <name evidence="6" type="ORF">EZV62_000854</name>
</gene>
<dbReference type="InterPro" id="IPR027443">
    <property type="entry name" value="IPNS-like_sf"/>
</dbReference>
<dbReference type="OrthoDB" id="288590at2759"/>
<evidence type="ECO:0000256" key="3">
    <source>
        <dbReference type="ARBA" id="ARBA00023002"/>
    </source>
</evidence>
<dbReference type="GO" id="GO:0051213">
    <property type="term" value="F:dioxygenase activity"/>
    <property type="evidence" value="ECO:0007669"/>
    <property type="project" value="UniProtKB-ARBA"/>
</dbReference>
<keyword evidence="3" id="KW-0560">Oxidoreductase</keyword>
<dbReference type="PANTHER" id="PTHR10209:SF791">
    <property type="entry name" value="1-AMINOCYCLOPROPANE-1-CARBOXYLATE OXIDASE HOMOLOG 1"/>
    <property type="match status" value="1"/>
</dbReference>
<keyword evidence="2" id="KW-0479">Metal-binding</keyword>
<proteinExistence type="inferred from homology"/>
<keyword evidence="7" id="KW-1185">Reference proteome</keyword>
<dbReference type="Pfam" id="PF03171">
    <property type="entry name" value="2OG-FeII_Oxy"/>
    <property type="match status" value="1"/>
</dbReference>
<dbReference type="InterPro" id="IPR005123">
    <property type="entry name" value="Oxoglu/Fe-dep_dioxygenase_dom"/>
</dbReference>
<keyword evidence="4" id="KW-0408">Iron</keyword>
<protein>
    <recommendedName>
        <fullName evidence="5">Fe2OG dioxygenase domain-containing protein</fullName>
    </recommendedName>
</protein>
<dbReference type="GO" id="GO:0046872">
    <property type="term" value="F:metal ion binding"/>
    <property type="evidence" value="ECO:0007669"/>
    <property type="project" value="UniProtKB-KW"/>
</dbReference>
<dbReference type="Gene3D" id="2.60.120.330">
    <property type="entry name" value="B-lactam Antibiotic, Isopenicillin N Synthase, Chain"/>
    <property type="match status" value="1"/>
</dbReference>
<evidence type="ECO:0000256" key="2">
    <source>
        <dbReference type="ARBA" id="ARBA00022723"/>
    </source>
</evidence>
<accession>A0A5C7ISW7</accession>
<evidence type="ECO:0000313" key="6">
    <source>
        <dbReference type="EMBL" id="TXG72275.1"/>
    </source>
</evidence>
<evidence type="ECO:0000256" key="1">
    <source>
        <dbReference type="ARBA" id="ARBA00008056"/>
    </source>
</evidence>
<name>A0A5C7ISW7_9ROSI</name>
<dbReference type="PROSITE" id="PS51471">
    <property type="entry name" value="FE2OG_OXY"/>
    <property type="match status" value="1"/>
</dbReference>
<dbReference type="SUPFAM" id="SSF51197">
    <property type="entry name" value="Clavaminate synthase-like"/>
    <property type="match status" value="1"/>
</dbReference>
<comment type="caution">
    <text evidence="6">The sequence shown here is derived from an EMBL/GenBank/DDBJ whole genome shotgun (WGS) entry which is preliminary data.</text>
</comment>
<evidence type="ECO:0000259" key="5">
    <source>
        <dbReference type="PROSITE" id="PS51471"/>
    </source>
</evidence>
<dbReference type="InterPro" id="IPR044861">
    <property type="entry name" value="IPNS-like_FE2OG_OXY"/>
</dbReference>
<dbReference type="PANTHER" id="PTHR10209">
    <property type="entry name" value="OXIDOREDUCTASE, 2OG-FE II OXYGENASE FAMILY PROTEIN"/>
    <property type="match status" value="1"/>
</dbReference>
<organism evidence="6 7">
    <name type="scientific">Acer yangbiense</name>
    <dbReference type="NCBI Taxonomy" id="1000413"/>
    <lineage>
        <taxon>Eukaryota</taxon>
        <taxon>Viridiplantae</taxon>
        <taxon>Streptophyta</taxon>
        <taxon>Embryophyta</taxon>
        <taxon>Tracheophyta</taxon>
        <taxon>Spermatophyta</taxon>
        <taxon>Magnoliopsida</taxon>
        <taxon>eudicotyledons</taxon>
        <taxon>Gunneridae</taxon>
        <taxon>Pentapetalae</taxon>
        <taxon>rosids</taxon>
        <taxon>malvids</taxon>
        <taxon>Sapindales</taxon>
        <taxon>Sapindaceae</taxon>
        <taxon>Hippocastanoideae</taxon>
        <taxon>Acereae</taxon>
        <taxon>Acer</taxon>
    </lineage>
</organism>
<dbReference type="Proteomes" id="UP000323000">
    <property type="component" value="Chromosome 1"/>
</dbReference>
<evidence type="ECO:0000256" key="4">
    <source>
        <dbReference type="ARBA" id="ARBA00023004"/>
    </source>
</evidence>
<feature type="domain" description="Fe2OG dioxygenase" evidence="5">
    <location>
        <begin position="35"/>
        <end position="127"/>
    </location>
</feature>
<dbReference type="AlphaFoldDB" id="A0A5C7ISW7"/>
<reference evidence="7" key="1">
    <citation type="journal article" date="2019" name="Gigascience">
        <title>De novo genome assembly of the endangered Acer yangbiense, a plant species with extremely small populations endemic to Yunnan Province, China.</title>
        <authorList>
            <person name="Yang J."/>
            <person name="Wariss H.M."/>
            <person name="Tao L."/>
            <person name="Zhang R."/>
            <person name="Yun Q."/>
            <person name="Hollingsworth P."/>
            <person name="Dao Z."/>
            <person name="Luo G."/>
            <person name="Guo H."/>
            <person name="Ma Y."/>
            <person name="Sun W."/>
        </authorList>
    </citation>
    <scope>NUCLEOTIDE SEQUENCE [LARGE SCALE GENOMIC DNA]</scope>
    <source>
        <strain evidence="7">cv. Malutang</strain>
    </source>
</reference>
<sequence length="179" mass="20066">MLEYSKQVMELGYLLVELLSVALGLNSNHLKDMGCAEGMMLLSHYYPACPQPELTMGSTMHADNDFFSVLLQDHIGGLQVLHQNHWIDVPSIPGALLISNDKFISVDHRVLANRVGPRVSVASFFNTNIMQTSRVYKPIKELLSEENPPKYRETTVAEYVPYVTEKGLDGTSALLHFML</sequence>
<dbReference type="EMBL" id="VAHF01000001">
    <property type="protein sequence ID" value="TXG72275.1"/>
    <property type="molecule type" value="Genomic_DNA"/>
</dbReference>
<evidence type="ECO:0000313" key="7">
    <source>
        <dbReference type="Proteomes" id="UP000323000"/>
    </source>
</evidence>
<comment type="similarity">
    <text evidence="1">Belongs to the iron/ascorbate-dependent oxidoreductase family.</text>
</comment>